<sequence>MATSNCKLISYNCKSIKRSIEGVRDLCKIGDVIALQETWLMPYDLSILGTIDGNFGSTGTSAVDTSAGLLTGRPYGGVALLWRKSAFDSVSVIKCNNVRVTAIKITVSSRCMVVFSVYMPTNSVENIPLFTECLGTVRSIIEYEENLGVETFYILGDFNAHPDEIFYNELLNFCNDYSWCCADVTMLGFQSDTFTYRSDSHRDCVKWLDHALVTQSALTTVNKVWVKYDVFWSDHFPLIVECNWRKVNKRM</sequence>
<dbReference type="Pfam" id="PF03372">
    <property type="entry name" value="Exo_endo_phos"/>
    <property type="match status" value="1"/>
</dbReference>
<dbReference type="SUPFAM" id="SSF56219">
    <property type="entry name" value="DNase I-like"/>
    <property type="match status" value="1"/>
</dbReference>
<dbReference type="GO" id="GO:0003824">
    <property type="term" value="F:catalytic activity"/>
    <property type="evidence" value="ECO:0007669"/>
    <property type="project" value="InterPro"/>
</dbReference>
<dbReference type="AlphaFoldDB" id="A0A922MYU1"/>
<organism evidence="2 3">
    <name type="scientific">Spodoptera exigua</name>
    <name type="common">Beet armyworm</name>
    <name type="synonym">Noctua fulgens</name>
    <dbReference type="NCBI Taxonomy" id="7107"/>
    <lineage>
        <taxon>Eukaryota</taxon>
        <taxon>Metazoa</taxon>
        <taxon>Ecdysozoa</taxon>
        <taxon>Arthropoda</taxon>
        <taxon>Hexapoda</taxon>
        <taxon>Insecta</taxon>
        <taxon>Pterygota</taxon>
        <taxon>Neoptera</taxon>
        <taxon>Endopterygota</taxon>
        <taxon>Lepidoptera</taxon>
        <taxon>Glossata</taxon>
        <taxon>Ditrysia</taxon>
        <taxon>Noctuoidea</taxon>
        <taxon>Noctuidae</taxon>
        <taxon>Amphipyrinae</taxon>
        <taxon>Spodoptera</taxon>
    </lineage>
</organism>
<dbReference type="InterPro" id="IPR036691">
    <property type="entry name" value="Endo/exonu/phosph_ase_sf"/>
</dbReference>
<dbReference type="Gene3D" id="3.60.10.10">
    <property type="entry name" value="Endonuclease/exonuclease/phosphatase"/>
    <property type="match status" value="1"/>
</dbReference>
<gene>
    <name evidence="2" type="ORF">HF086_000444</name>
</gene>
<reference evidence="2" key="1">
    <citation type="journal article" date="2021" name="G3 (Bethesda)">
        <title>Genome and transcriptome analysis of the beet armyworm Spodoptera exigua reveals targets for pest control. .</title>
        <authorList>
            <person name="Simon S."/>
            <person name="Breeschoten T."/>
            <person name="Jansen H.J."/>
            <person name="Dirks R.P."/>
            <person name="Schranz M.E."/>
            <person name="Ros V.I.D."/>
        </authorList>
    </citation>
    <scope>NUCLEOTIDE SEQUENCE</scope>
    <source>
        <strain evidence="2">TB_SE_WUR_2020</strain>
    </source>
</reference>
<evidence type="ECO:0000259" key="1">
    <source>
        <dbReference type="Pfam" id="PF03372"/>
    </source>
</evidence>
<protein>
    <recommendedName>
        <fullName evidence="1">Endonuclease/exonuclease/phosphatase domain-containing protein</fullName>
    </recommendedName>
</protein>
<dbReference type="Proteomes" id="UP000814243">
    <property type="component" value="Unassembled WGS sequence"/>
</dbReference>
<feature type="domain" description="Endonuclease/exonuclease/phosphatase" evidence="1">
    <location>
        <begin position="9"/>
        <end position="235"/>
    </location>
</feature>
<dbReference type="InterPro" id="IPR005135">
    <property type="entry name" value="Endo/exonuclease/phosphatase"/>
</dbReference>
<evidence type="ECO:0000313" key="2">
    <source>
        <dbReference type="EMBL" id="KAH9645281.1"/>
    </source>
</evidence>
<evidence type="ECO:0000313" key="3">
    <source>
        <dbReference type="Proteomes" id="UP000814243"/>
    </source>
</evidence>
<proteinExistence type="predicted"/>
<name>A0A922MYU1_SPOEX</name>
<dbReference type="EMBL" id="JACEFF010000052">
    <property type="protein sequence ID" value="KAH9645281.1"/>
    <property type="molecule type" value="Genomic_DNA"/>
</dbReference>
<comment type="caution">
    <text evidence="2">The sequence shown here is derived from an EMBL/GenBank/DDBJ whole genome shotgun (WGS) entry which is preliminary data.</text>
</comment>
<accession>A0A922MYU1</accession>